<feature type="compositionally biased region" description="Acidic residues" evidence="4">
    <location>
        <begin position="659"/>
        <end position="687"/>
    </location>
</feature>
<dbReference type="GO" id="GO:0030691">
    <property type="term" value="C:Noc2p-Noc3p complex"/>
    <property type="evidence" value="ECO:0007669"/>
    <property type="project" value="TreeGrafter"/>
</dbReference>
<feature type="compositionally biased region" description="Basic residues" evidence="4">
    <location>
        <begin position="807"/>
        <end position="816"/>
    </location>
</feature>
<dbReference type="GO" id="GO:0005654">
    <property type="term" value="C:nucleoplasm"/>
    <property type="evidence" value="ECO:0007669"/>
    <property type="project" value="TreeGrafter"/>
</dbReference>
<keyword evidence="3" id="KW-0539">Nucleus</keyword>
<reference evidence="5" key="2">
    <citation type="journal article" date="2019" name="Curr. Biol.">
        <title>Chromatin organization in early land plants reveals an ancestral association between H3K27me3, transposons, and constitutive heterochromatin.</title>
        <authorList>
            <person name="Montgomery S.A."/>
            <person name="Tanizawa Y."/>
            <person name="Galik B."/>
            <person name="Wang N."/>
            <person name="Ito T."/>
            <person name="Mochizuki T."/>
            <person name="Akimcheva S."/>
            <person name="Bowman J."/>
            <person name="Cognat V."/>
            <person name="Drouard L."/>
            <person name="Ekker H."/>
            <person name="Houng S."/>
            <person name="Kohchi T."/>
            <person name="Lin S."/>
            <person name="Liu L.D."/>
            <person name="Nakamura Y."/>
            <person name="Valeeva L.R."/>
            <person name="Shakirov E.V."/>
            <person name="Shippen D.E."/>
            <person name="Wei W."/>
            <person name="Yagura M."/>
            <person name="Yamaoka S."/>
            <person name="Yamato K.T."/>
            <person name="Liu C."/>
            <person name="Berger F."/>
        </authorList>
    </citation>
    <scope>NUCLEOTIDE SEQUENCE [LARGE SCALE GENOMIC DNA]</scope>
    <source>
        <strain evidence="5">Tak-1</strain>
    </source>
</reference>
<proteinExistence type="inferred from homology"/>
<evidence type="ECO:0000256" key="4">
    <source>
        <dbReference type="SAM" id="MobiDB-lite"/>
    </source>
</evidence>
<feature type="compositionally biased region" description="Basic and acidic residues" evidence="4">
    <location>
        <begin position="62"/>
        <end position="84"/>
    </location>
</feature>
<feature type="compositionally biased region" description="Basic and acidic residues" evidence="4">
    <location>
        <begin position="41"/>
        <end position="55"/>
    </location>
</feature>
<dbReference type="Proteomes" id="UP001162541">
    <property type="component" value="Chromosome 1"/>
</dbReference>
<protein>
    <recommendedName>
        <fullName evidence="9">Nucleolar complex protein 2 homolog</fullName>
    </recommendedName>
</protein>
<dbReference type="GO" id="GO:0030690">
    <property type="term" value="C:Noc1p-Noc2p complex"/>
    <property type="evidence" value="ECO:0007669"/>
    <property type="project" value="TreeGrafter"/>
</dbReference>
<feature type="compositionally biased region" description="Basic and acidic residues" evidence="4">
    <location>
        <begin position="688"/>
        <end position="724"/>
    </location>
</feature>
<reference evidence="8" key="3">
    <citation type="journal article" date="2020" name="Curr. Biol.">
        <title>Chromatin organization in early land plants reveals an ancestral association between H3K27me3, transposons, and constitutive heterochromatin.</title>
        <authorList>
            <person name="Montgomery S.A."/>
            <person name="Tanizawa Y."/>
            <person name="Galik B."/>
            <person name="Wang N."/>
            <person name="Ito T."/>
            <person name="Mochizuki T."/>
            <person name="Akimcheva S."/>
            <person name="Bowman J.L."/>
            <person name="Cognat V."/>
            <person name="Marechal-Drouard L."/>
            <person name="Ekker H."/>
            <person name="Hong S.F."/>
            <person name="Kohchi T."/>
            <person name="Lin S.S."/>
            <person name="Liu L.D."/>
            <person name="Nakamura Y."/>
            <person name="Valeeva L.R."/>
            <person name="Shakirov E.V."/>
            <person name="Shippen D.E."/>
            <person name="Wei W.L."/>
            <person name="Yagura M."/>
            <person name="Yamaoka S."/>
            <person name="Yamato K.T."/>
            <person name="Liu C."/>
            <person name="Berger F."/>
        </authorList>
    </citation>
    <scope>NUCLEOTIDE SEQUENCE [LARGE SCALE GENOMIC DNA]</scope>
    <source>
        <strain evidence="8">Tak-1</strain>
    </source>
</reference>
<evidence type="ECO:0000256" key="1">
    <source>
        <dbReference type="ARBA" id="ARBA00004123"/>
    </source>
</evidence>
<feature type="compositionally biased region" description="Acidic residues" evidence="4">
    <location>
        <begin position="725"/>
        <end position="763"/>
    </location>
</feature>
<feature type="region of interest" description="Disordered" evidence="4">
    <location>
        <begin position="107"/>
        <end position="141"/>
    </location>
</feature>
<dbReference type="AlphaFoldDB" id="A0A176WB25"/>
<dbReference type="Pfam" id="PF03715">
    <property type="entry name" value="Noc2"/>
    <property type="match status" value="1"/>
</dbReference>
<feature type="compositionally biased region" description="Acidic residues" evidence="4">
    <location>
        <begin position="107"/>
        <end position="140"/>
    </location>
</feature>
<evidence type="ECO:0000313" key="8">
    <source>
        <dbReference type="Proteomes" id="UP001162541"/>
    </source>
</evidence>
<dbReference type="PANTHER" id="PTHR12687">
    <property type="entry name" value="NUCLEOLAR COMPLEX 2 AND RAD4-RELATED"/>
    <property type="match status" value="1"/>
</dbReference>
<dbReference type="PANTHER" id="PTHR12687:SF4">
    <property type="entry name" value="NUCLEOLAR COMPLEX PROTEIN 2 HOMOLOG"/>
    <property type="match status" value="1"/>
</dbReference>
<dbReference type="GO" id="GO:0005730">
    <property type="term" value="C:nucleolus"/>
    <property type="evidence" value="ECO:0007669"/>
    <property type="project" value="TreeGrafter"/>
</dbReference>
<dbReference type="EMBL" id="AP019866">
    <property type="protein sequence ID" value="BBM99790.1"/>
    <property type="molecule type" value="Genomic_DNA"/>
</dbReference>
<evidence type="ECO:0000313" key="7">
    <source>
        <dbReference type="Proteomes" id="UP000077202"/>
    </source>
</evidence>
<reference evidence="6 7" key="1">
    <citation type="submission" date="2016-03" db="EMBL/GenBank/DDBJ databases">
        <title>Mechanisms controlling the formation of the plant cell surface in tip-growing cells are functionally conserved among land plants.</title>
        <authorList>
            <person name="Honkanen S."/>
            <person name="Jones V.A."/>
            <person name="Morieri G."/>
            <person name="Champion C."/>
            <person name="Hetherington A.J."/>
            <person name="Kelly S."/>
            <person name="Saint-Marcoux D."/>
            <person name="Proust H."/>
            <person name="Prescott H."/>
            <person name="Dolan L."/>
        </authorList>
    </citation>
    <scope>NUCLEOTIDE SEQUENCE [LARGE SCALE GENOMIC DNA]</scope>
    <source>
        <strain evidence="7">cv. Tak-1 and cv. Tak-2</strain>
        <tissue evidence="6">Whole gametophyte</tissue>
    </source>
</reference>
<evidence type="ECO:0000313" key="6">
    <source>
        <dbReference type="EMBL" id="OAE30370.1"/>
    </source>
</evidence>
<keyword evidence="7" id="KW-1185">Reference proteome</keyword>
<gene>
    <name evidence="6" type="ORF">AXG93_3233s1090</name>
    <name evidence="5" type="ORF">Mp_1g23860</name>
</gene>
<dbReference type="GO" id="GO:0042273">
    <property type="term" value="P:ribosomal large subunit biogenesis"/>
    <property type="evidence" value="ECO:0007669"/>
    <property type="project" value="TreeGrafter"/>
</dbReference>
<feature type="region of interest" description="Disordered" evidence="4">
    <location>
        <begin position="19"/>
        <end position="84"/>
    </location>
</feature>
<organism evidence="6 7">
    <name type="scientific">Marchantia polymorpha subsp. ruderalis</name>
    <dbReference type="NCBI Taxonomy" id="1480154"/>
    <lineage>
        <taxon>Eukaryota</taxon>
        <taxon>Viridiplantae</taxon>
        <taxon>Streptophyta</taxon>
        <taxon>Embryophyta</taxon>
        <taxon>Marchantiophyta</taxon>
        <taxon>Marchantiopsida</taxon>
        <taxon>Marchantiidae</taxon>
        <taxon>Marchantiales</taxon>
        <taxon>Marchantiaceae</taxon>
        <taxon>Marchantia</taxon>
    </lineage>
</organism>
<name>A0A176WB25_MARPO</name>
<sequence length="816" mass="91383">MVKGKKSVKKYVQKHLGAALKQRKKLKPMKQAIRRQQAAFKPDKSGEEQKEEVVEKNAGSASERRDSSKKGSSEVTQHKAELSDLAQKDPEFYEFLKEHDKELLDFEDDEEESDEEQNLDLGEGEDGETDGPAAGEDEGDGQSVTLTTALVDEWCAAVKVKTNYGIVRNLLQAFRAACHYGDGEEQENLNTKYNLANSHVFNRIMVFVLVEMDGILKHMMTANAAGEKTSQDNMPKDPQKSPRWKKVEPLVKSYLGNVLHILNQMTDNEMISFTLRRLKVSVPFLVALPRLSLKFLKVALHFWGSGEGALPVIALFFVREMAMKLDSEMLDACLKGMYKEFAANAKFVNPTSFPRIQFRMNCVTELYGIDSSASYQLAFVFIRQMAFILRNAITVKTKDAFKRVYNWQYINTLHLWVRVLSTYAAQGDLQPLVYPLAQIIGGVARLVPTARYFPLRLQCVKMLNQLAGATGAFTPVAALLLDMLQFKELHMSPSAGAGKSVDFNSILKVAKTDVKTRAFQDECVSTVVEQLGEHLAQWSYAVAFPELSVVPLIQLRHFQKKTTVDRFRRQVKQLVEQVERNVVFVGKKRDAVTFSPKDSSSVQSFLQAEKEAGASPLSKYLVTLRQRAQQRSSYLHKTSEIVGDIGGTKKSRKNSRDDSDGDDDEDEDEDDEGGDGEGNGSEEDDEEKASKVFSKDWLPQKKSKEEVEQERASAKQSTARRESNPDDSDEDDGDIVEDLLMSSDDEEADDDVYASEDDSDDAAEGPRAPPSTNKKKRGPQRSQGPGDRSSKKPRRKMKTSNGTSKAKPSKPSKSKK</sequence>
<dbReference type="EMBL" id="LVLJ01001337">
    <property type="protein sequence ID" value="OAE30370.1"/>
    <property type="molecule type" value="Genomic_DNA"/>
</dbReference>
<comment type="subcellular location">
    <subcellularLocation>
        <location evidence="1">Nucleus</location>
    </subcellularLocation>
</comment>
<feature type="region of interest" description="Disordered" evidence="4">
    <location>
        <begin position="632"/>
        <end position="816"/>
    </location>
</feature>
<evidence type="ECO:0000256" key="3">
    <source>
        <dbReference type="ARBA" id="ARBA00023242"/>
    </source>
</evidence>
<evidence type="ECO:0008006" key="9">
    <source>
        <dbReference type="Google" id="ProtNLM"/>
    </source>
</evidence>
<evidence type="ECO:0000256" key="2">
    <source>
        <dbReference type="ARBA" id="ARBA00005907"/>
    </source>
</evidence>
<accession>A0A176WB25</accession>
<comment type="similarity">
    <text evidence="2">Belongs to the NOC2 family.</text>
</comment>
<dbReference type="Proteomes" id="UP000077202">
    <property type="component" value="Unassembled WGS sequence"/>
</dbReference>
<dbReference type="InterPro" id="IPR005343">
    <property type="entry name" value="Noc2"/>
</dbReference>
<evidence type="ECO:0000313" key="5">
    <source>
        <dbReference type="EMBL" id="BBM99790.1"/>
    </source>
</evidence>